<sequence length="1826" mass="200208">MLTATRGNRGDLLLSTPSPWLPDCFPPGASSITAQVDAVEAFIRSRYGASQKSQPRQGTCCLRAGETLIGHPGAGVSTGVRCQQGASDAERVVSSAEVVLQNGEERTNEGREKKDVEKGEMSKGALRGESQSSRERSSRCISEGECGIEILHTLLFSIATGDLRIVDWKPEHRWRLVESLFLPPDISIDRKGQKKEEEEQQQQLPLGDLILETTTGDSNSVQGTESSRIPADEEQLHAGNAKSSDLVDGDKERSDQSTERKRRSALGPAFSSQIIFQAFDSFLNQWLLYAEDAVNGSSCSRFLTKLHKGEEKEDLYPSDWPSSWHQWSFIIRLLQRFFQRRYLRSLFLSPRCVSERKSSSSPCPSRLLSSSGRSPLYSGFISSSQRGSLMPLSLDLVMQHLLGFPALLEEAVSYLPGGGVASRTLIPTSLSFPYIEHEVAGCLLTLWSCTSILRRRKEEGKTHRKDWRREEKAVSSTAHEGARASVFVRGIDGTCQETQHGEDNSVHKDEGTGREGKERKRKGRDSEWKFLLEEHEMLDDHPFSLESMREATRRFVMRGHVTALARVVVLSLLPSSQTKKKAGGGRTEQATLGLLATVRCLAEELRRAEVRGPAVLTFITACLRELSPFFFLSSPNAYLCRVADDSSSSRILLEPVCSEPHNSTNAPWSRVVSRLRHSTNCLSAHSVSALHLLRTLLLSCIPIVDCHGSPSPLTAAGSSSVQVSLPQVDELFQVLLKMVDPRSPRCLPLPPALAVIDLLGGDELLAWIPTDRRSADLSGIKTCDRDSCGRPTESPGTPKKPLETSLTGDHEGQSFSSPSGGLALMLTFVDFSDHLLQLWETAETLREVSLHQHVALTVMLLRCLSAVCRLEGRVLQNYQREELCSGPTNPTRTCTPGCSASCDGSHGGSNAYDPRIWGEKLVFSVLTPEMIEIVRRRFIFKGIAREQRLRRLMEGVHLRLGSSEEIVRCCGMAVAEDLAHLLVVSLTGAEETTANGRAPASHRASHSGFENAGSAKDGSRQKGRRTVDGLRFSELREPQLEGRHPIFVKYLRAVKCEGWLIARRLGLHSVALEAERKTNWRSDSNNNQENTHVTGNSEKKEGRPSERSDTSGARAEPSAESETEVEELLVVPETQDDVGHLEQLHQFLNPPRVAEKAWMCAVSTVAEETAALEVATSDKKPLGDEVKEDTMSSPTSKATSSPIQLSSKANGDVSPAGHKSAPSSITCFSPDVKRSIRVAVTGDDEEESSDEDNAYFESLPDLAPMQPLSGPCRESQMETSAYEQPSGQPDSRLLPPCGPAESLAPRLLPQPPPGAPGLPQSVRQVAEWLTGTMHVVDESPETYGQLDPASSAARGNAAGGNEPPAHRMFRISAALHTCAPLLLLQFYSALKTRNRSRPEVRLPPECPGEFSDPYLGPRLLRALLTTETAHGTGLEIIRRESLAALLAVQLSSLLPLLCEILTSTDYVVGQRLVLLEALQKAMAWLADGAPKDWTCLRGVEEQDQETDADEDAEDSDDSVGHEEDLLSSLKESPDDPECFLGREEGEVNHENPGGTPQRRGSYSRVHRMHPSEERDTGAVAGEEAAGAVFWNHAEDRLRWRGGRTRRFAHPTQAVRTTVNYLVPHAERVCVQLLAVLELPSFPASADFLTQQRHRQRLAAHRQALSQPLLVASILHTVGVCIQHTGQGLLNAGELYGLAIRTAHRFKGHADRHVRRAALGLLAAIGAMPGVRVSSLVSWIEDAEVGCIYTPGWELESQGEGGFPGGRRTPGGSVFFPECQKYTVGVRRGGATAIVQWLQAQMQSDPDEVCRQLSGLVLSMWLELPSS</sequence>
<feature type="region of interest" description="Disordered" evidence="1">
    <location>
        <begin position="785"/>
        <end position="816"/>
    </location>
</feature>
<dbReference type="EMBL" id="MIGC01000187">
    <property type="protein sequence ID" value="PHJ25645.1"/>
    <property type="molecule type" value="Genomic_DNA"/>
</dbReference>
<feature type="compositionally biased region" description="Low complexity" evidence="1">
    <location>
        <begin position="1348"/>
        <end position="1361"/>
    </location>
</feature>
<feature type="region of interest" description="Disordered" evidence="1">
    <location>
        <begin position="1500"/>
        <end position="1578"/>
    </location>
</feature>
<protein>
    <submittedName>
        <fullName evidence="2">Uncharacterized protein</fullName>
    </submittedName>
</protein>
<name>A0A2C6LFY9_9APIC</name>
<feature type="region of interest" description="Disordered" evidence="1">
    <location>
        <begin position="191"/>
        <end position="264"/>
    </location>
</feature>
<feature type="region of interest" description="Disordered" evidence="1">
    <location>
        <begin position="1081"/>
        <end position="1126"/>
    </location>
</feature>
<feature type="compositionally biased region" description="Basic and acidic residues" evidence="1">
    <location>
        <begin position="499"/>
        <end position="521"/>
    </location>
</feature>
<feature type="compositionally biased region" description="Polar residues" evidence="1">
    <location>
        <begin position="212"/>
        <end position="227"/>
    </location>
</feature>
<dbReference type="OrthoDB" id="333287at2759"/>
<comment type="caution">
    <text evidence="2">The sequence shown here is derived from an EMBL/GenBank/DDBJ whole genome shotgun (WGS) entry which is preliminary data.</text>
</comment>
<evidence type="ECO:0000313" key="3">
    <source>
        <dbReference type="Proteomes" id="UP000221165"/>
    </source>
</evidence>
<evidence type="ECO:0000256" key="1">
    <source>
        <dbReference type="SAM" id="MobiDB-lite"/>
    </source>
</evidence>
<feature type="compositionally biased region" description="Basic and acidic residues" evidence="1">
    <location>
        <begin position="1540"/>
        <end position="1549"/>
    </location>
</feature>
<dbReference type="RefSeq" id="XP_067927291.1">
    <property type="nucleotide sequence ID" value="XM_068060740.1"/>
</dbReference>
<feature type="region of interest" description="Disordered" evidence="1">
    <location>
        <begin position="1258"/>
        <end position="1320"/>
    </location>
</feature>
<feature type="region of interest" description="Disordered" evidence="1">
    <location>
        <begin position="93"/>
        <end position="138"/>
    </location>
</feature>
<feature type="compositionally biased region" description="Basic and acidic residues" evidence="1">
    <location>
        <begin position="1017"/>
        <end position="1027"/>
    </location>
</feature>
<feature type="compositionally biased region" description="Basic and acidic residues" evidence="1">
    <location>
        <begin position="1176"/>
        <end position="1190"/>
    </location>
</feature>
<proteinExistence type="predicted"/>
<feature type="compositionally biased region" description="Polar residues" evidence="1">
    <location>
        <begin position="1277"/>
        <end position="1289"/>
    </location>
</feature>
<dbReference type="VEuPathDB" id="ToxoDB:CSUI_000506"/>
<feature type="region of interest" description="Disordered" evidence="1">
    <location>
        <begin position="1340"/>
        <end position="1361"/>
    </location>
</feature>
<feature type="region of interest" description="Disordered" evidence="1">
    <location>
        <begin position="993"/>
        <end position="1027"/>
    </location>
</feature>
<dbReference type="Proteomes" id="UP000221165">
    <property type="component" value="Unassembled WGS sequence"/>
</dbReference>
<gene>
    <name evidence="2" type="ORF">CSUI_000506</name>
</gene>
<feature type="compositionally biased region" description="Basic and acidic residues" evidence="1">
    <location>
        <begin position="248"/>
        <end position="259"/>
    </location>
</feature>
<feature type="compositionally biased region" description="Polar residues" evidence="1">
    <location>
        <begin position="1081"/>
        <end position="1096"/>
    </location>
</feature>
<feature type="compositionally biased region" description="Basic and acidic residues" evidence="1">
    <location>
        <begin position="103"/>
        <end position="121"/>
    </location>
</feature>
<feature type="compositionally biased region" description="Acidic residues" evidence="1">
    <location>
        <begin position="1501"/>
        <end position="1517"/>
    </location>
</feature>
<reference evidence="2 3" key="1">
    <citation type="journal article" date="2017" name="Int. J. Parasitol.">
        <title>The genome of the protozoan parasite Cystoisospora suis and a reverse vaccinology approach to identify vaccine candidates.</title>
        <authorList>
            <person name="Palmieri N."/>
            <person name="Shrestha A."/>
            <person name="Ruttkowski B."/>
            <person name="Beck T."/>
            <person name="Vogl C."/>
            <person name="Tomley F."/>
            <person name="Blake D.P."/>
            <person name="Joachim A."/>
        </authorList>
    </citation>
    <scope>NUCLEOTIDE SEQUENCE [LARGE SCALE GENOMIC DNA]</scope>
    <source>
        <strain evidence="2 3">Wien I</strain>
    </source>
</reference>
<accession>A0A2C6LFY9</accession>
<feature type="region of interest" description="Disordered" evidence="1">
    <location>
        <begin position="496"/>
        <end position="521"/>
    </location>
</feature>
<feature type="compositionally biased region" description="Polar residues" evidence="1">
    <location>
        <begin position="1191"/>
        <end position="1209"/>
    </location>
</feature>
<organism evidence="2 3">
    <name type="scientific">Cystoisospora suis</name>
    <dbReference type="NCBI Taxonomy" id="483139"/>
    <lineage>
        <taxon>Eukaryota</taxon>
        <taxon>Sar</taxon>
        <taxon>Alveolata</taxon>
        <taxon>Apicomplexa</taxon>
        <taxon>Conoidasida</taxon>
        <taxon>Coccidia</taxon>
        <taxon>Eucoccidiorida</taxon>
        <taxon>Eimeriorina</taxon>
        <taxon>Sarcocystidae</taxon>
        <taxon>Cystoisospora</taxon>
    </lineage>
</organism>
<keyword evidence="3" id="KW-1185">Reference proteome</keyword>
<feature type="compositionally biased region" description="Basic and acidic residues" evidence="1">
    <location>
        <begin position="1097"/>
        <end position="1109"/>
    </location>
</feature>
<feature type="region of interest" description="Disordered" evidence="1">
    <location>
        <begin position="1176"/>
        <end position="1226"/>
    </location>
</feature>
<evidence type="ECO:0000313" key="2">
    <source>
        <dbReference type="EMBL" id="PHJ25645.1"/>
    </source>
</evidence>
<dbReference type="GeneID" id="94423951"/>